<accession>A0A072PBR2</accession>
<evidence type="ECO:0000313" key="3">
    <source>
        <dbReference type="EMBL" id="KEF53025.1"/>
    </source>
</evidence>
<keyword evidence="4" id="KW-1185">Reference proteome</keyword>
<evidence type="ECO:0000256" key="1">
    <source>
        <dbReference type="ARBA" id="ARBA00004123"/>
    </source>
</evidence>
<evidence type="ECO:0000313" key="4">
    <source>
        <dbReference type="Proteomes" id="UP000027920"/>
    </source>
</evidence>
<proteinExistence type="predicted"/>
<protein>
    <recommendedName>
        <fullName evidence="5">Transcription factor domain-containing protein</fullName>
    </recommendedName>
</protein>
<comment type="subcellular location">
    <subcellularLocation>
        <location evidence="1">Nucleus</location>
    </subcellularLocation>
</comment>
<dbReference type="GO" id="GO:0000976">
    <property type="term" value="F:transcription cis-regulatory region binding"/>
    <property type="evidence" value="ECO:0007669"/>
    <property type="project" value="TreeGrafter"/>
</dbReference>
<dbReference type="OrthoDB" id="648861at2759"/>
<keyword evidence="2" id="KW-0539">Nucleus</keyword>
<dbReference type="PANTHER" id="PTHR37534:SF49">
    <property type="entry name" value="LYSINE BIOSYNTHESIS REGULATORY PROTEIN LYS14"/>
    <property type="match status" value="1"/>
</dbReference>
<dbReference type="GO" id="GO:0005634">
    <property type="term" value="C:nucleus"/>
    <property type="evidence" value="ECO:0007669"/>
    <property type="project" value="UniProtKB-SubCell"/>
</dbReference>
<dbReference type="GO" id="GO:0003700">
    <property type="term" value="F:DNA-binding transcription factor activity"/>
    <property type="evidence" value="ECO:0007669"/>
    <property type="project" value="TreeGrafter"/>
</dbReference>
<gene>
    <name evidence="3" type="ORF">A1O9_10933</name>
</gene>
<dbReference type="HOGENOM" id="CLU_014019_1_0_1"/>
<sequence length="484" mass="54138">MPGLSYEANAFDAFDYANLFTDCPSSSGVANCPWADDGIYGMTSFGQRLPNDTTAIKLSQLSPSAVSTSLAENPQLVENFFNMKVPPILEPIETGPRWLSTRSLFEAMSSESQMVRLAIMAFSAVQHKVSGADPNMDHRSFYDKASKELSRTFIDCSKDVQLISQGLKHILATIFLLTYADLVTERVEIAHINLKEAHVIITKADRAQLGPLERKLISWVRLLDARAVSAGGEGLFVADRVDVAAPIPNKGSPASPLVARQNVEVEVEEALFDILYQPGIEFFQKVQSFMGRITMIDQWHRSRGTVEDETEVMTIAASITKDLGNLYEQRPTLMDYAVGGHLTDKFISQALVVPVTRSFQSYLANFYACYIHLHRVAFKHLPRSNNVCVALTTIGMLAHEMTSAPETLPVNMLWPLLMWGCEEDDAYERQWVIQTIHSMEHNASNAKRIAELLAEVQRRQDLGRARVDVREVSHHMFQQAFAIV</sequence>
<dbReference type="VEuPathDB" id="FungiDB:A1O9_10933"/>
<dbReference type="EMBL" id="AMGV01000015">
    <property type="protein sequence ID" value="KEF53025.1"/>
    <property type="molecule type" value="Genomic_DNA"/>
</dbReference>
<evidence type="ECO:0008006" key="5">
    <source>
        <dbReference type="Google" id="ProtNLM"/>
    </source>
</evidence>
<dbReference type="Proteomes" id="UP000027920">
    <property type="component" value="Unassembled WGS sequence"/>
</dbReference>
<dbReference type="AlphaFoldDB" id="A0A072PBR2"/>
<dbReference type="InterPro" id="IPR021858">
    <property type="entry name" value="Fun_TF"/>
</dbReference>
<dbReference type="PANTHER" id="PTHR37534">
    <property type="entry name" value="TRANSCRIPTIONAL ACTIVATOR PROTEIN UGA3"/>
    <property type="match status" value="1"/>
</dbReference>
<name>A0A072PBR2_9EURO</name>
<dbReference type="RefSeq" id="XP_013255615.1">
    <property type="nucleotide sequence ID" value="XM_013400161.1"/>
</dbReference>
<dbReference type="GeneID" id="25285834"/>
<evidence type="ECO:0000256" key="2">
    <source>
        <dbReference type="ARBA" id="ARBA00023242"/>
    </source>
</evidence>
<dbReference type="Pfam" id="PF11951">
    <property type="entry name" value="Fungal_trans_2"/>
    <property type="match status" value="1"/>
</dbReference>
<organism evidence="3 4">
    <name type="scientific">Exophiala aquamarina CBS 119918</name>
    <dbReference type="NCBI Taxonomy" id="1182545"/>
    <lineage>
        <taxon>Eukaryota</taxon>
        <taxon>Fungi</taxon>
        <taxon>Dikarya</taxon>
        <taxon>Ascomycota</taxon>
        <taxon>Pezizomycotina</taxon>
        <taxon>Eurotiomycetes</taxon>
        <taxon>Chaetothyriomycetidae</taxon>
        <taxon>Chaetothyriales</taxon>
        <taxon>Herpotrichiellaceae</taxon>
        <taxon>Exophiala</taxon>
    </lineage>
</organism>
<dbReference type="STRING" id="1182545.A0A072PBR2"/>
<comment type="caution">
    <text evidence="3">The sequence shown here is derived from an EMBL/GenBank/DDBJ whole genome shotgun (WGS) entry which is preliminary data.</text>
</comment>
<reference evidence="3 4" key="1">
    <citation type="submission" date="2013-03" db="EMBL/GenBank/DDBJ databases">
        <title>The Genome Sequence of Exophiala aquamarina CBS 119918.</title>
        <authorList>
            <consortium name="The Broad Institute Genomics Platform"/>
            <person name="Cuomo C."/>
            <person name="de Hoog S."/>
            <person name="Gorbushina A."/>
            <person name="Walker B."/>
            <person name="Young S.K."/>
            <person name="Zeng Q."/>
            <person name="Gargeya S."/>
            <person name="Fitzgerald M."/>
            <person name="Haas B."/>
            <person name="Abouelleil A."/>
            <person name="Allen A.W."/>
            <person name="Alvarado L."/>
            <person name="Arachchi H.M."/>
            <person name="Berlin A.M."/>
            <person name="Chapman S.B."/>
            <person name="Gainer-Dewar J."/>
            <person name="Goldberg J."/>
            <person name="Griggs A."/>
            <person name="Gujja S."/>
            <person name="Hansen M."/>
            <person name="Howarth C."/>
            <person name="Imamovic A."/>
            <person name="Ireland A."/>
            <person name="Larimer J."/>
            <person name="McCowan C."/>
            <person name="Murphy C."/>
            <person name="Pearson M."/>
            <person name="Poon T.W."/>
            <person name="Priest M."/>
            <person name="Roberts A."/>
            <person name="Saif S."/>
            <person name="Shea T."/>
            <person name="Sisk P."/>
            <person name="Sykes S."/>
            <person name="Wortman J."/>
            <person name="Nusbaum C."/>
            <person name="Birren B."/>
        </authorList>
    </citation>
    <scope>NUCLEOTIDE SEQUENCE [LARGE SCALE GENOMIC DNA]</scope>
    <source>
        <strain evidence="3 4">CBS 119918</strain>
    </source>
</reference>
<dbReference type="GO" id="GO:0045944">
    <property type="term" value="P:positive regulation of transcription by RNA polymerase II"/>
    <property type="evidence" value="ECO:0007669"/>
    <property type="project" value="TreeGrafter"/>
</dbReference>